<sequence length="157" mass="18204">MSTVRVIKKYPNRRLYDTEVSRYITLADVRELVMKCVPLQVIDTANEADITRAILLQIMLEEESGGEPLFTANMLAQIIRFYGGTLQGLFARYLEESLEVFAKQQQQIQQTWGEGPLEAMGRLAQRNMQIWADMQQEFLRAAGFDRDSRREDEKPVR</sequence>
<dbReference type="InterPro" id="IPR010134">
    <property type="entry name" value="PHA_reg_PhaR"/>
</dbReference>
<dbReference type="RefSeq" id="WP_015280562.1">
    <property type="nucleotide sequence ID" value="NC_019940.1"/>
</dbReference>
<proteinExistence type="predicted"/>
<evidence type="ECO:0000313" key="3">
    <source>
        <dbReference type="EMBL" id="AGA90421.1"/>
    </source>
</evidence>
<reference evidence="3 4" key="1">
    <citation type="submission" date="2011-09" db="EMBL/GenBank/DDBJ databases">
        <title>Complete sequence of chromosome of Thioflavicoccus mobilis 8321.</title>
        <authorList>
            <consortium name="US DOE Joint Genome Institute"/>
            <person name="Lucas S."/>
            <person name="Han J."/>
            <person name="Lapidus A."/>
            <person name="Cheng J.-F."/>
            <person name="Goodwin L."/>
            <person name="Pitluck S."/>
            <person name="Peters L."/>
            <person name="Ovchinnikova G."/>
            <person name="Lu M."/>
            <person name="Detter J.C."/>
            <person name="Han C."/>
            <person name="Tapia R."/>
            <person name="Land M."/>
            <person name="Hauser L."/>
            <person name="Kyrpides N."/>
            <person name="Ivanova N."/>
            <person name="Pagani I."/>
            <person name="Vogl K."/>
            <person name="Liu Z."/>
            <person name="Imhoff J."/>
            <person name="Thiel V."/>
            <person name="Frigaard N.-U."/>
            <person name="Bryant D."/>
            <person name="Woyke T."/>
        </authorList>
    </citation>
    <scope>NUCLEOTIDE SEQUENCE [LARGE SCALE GENOMIC DNA]</scope>
    <source>
        <strain evidence="3 4">8321</strain>
    </source>
</reference>
<evidence type="ECO:0000313" key="4">
    <source>
        <dbReference type="Proteomes" id="UP000010816"/>
    </source>
</evidence>
<dbReference type="InterPro" id="IPR007897">
    <property type="entry name" value="PHB_accumulat"/>
</dbReference>
<organism evidence="3 4">
    <name type="scientific">Thioflavicoccus mobilis 8321</name>
    <dbReference type="NCBI Taxonomy" id="765912"/>
    <lineage>
        <taxon>Bacteria</taxon>
        <taxon>Pseudomonadati</taxon>
        <taxon>Pseudomonadota</taxon>
        <taxon>Gammaproteobacteria</taxon>
        <taxon>Chromatiales</taxon>
        <taxon>Chromatiaceae</taxon>
        <taxon>Thioflavicoccus</taxon>
    </lineage>
</organism>
<name>L0GWR9_9GAMM</name>
<feature type="domain" description="PHB accumulation regulatory" evidence="1">
    <location>
        <begin position="70"/>
        <end position="109"/>
    </location>
</feature>
<dbReference type="PATRIC" id="fig|765912.4.peg.1615"/>
<dbReference type="OrthoDB" id="9795345at2"/>
<gene>
    <name evidence="3" type="ORF">Thimo_1643</name>
</gene>
<accession>L0GWR9</accession>
<dbReference type="NCBIfam" id="TIGR01848">
    <property type="entry name" value="PHA_reg_PhaR"/>
    <property type="match status" value="1"/>
</dbReference>
<dbReference type="InterPro" id="IPR012909">
    <property type="entry name" value="PHA_DNA-bd_N"/>
</dbReference>
<dbReference type="GO" id="GO:0006355">
    <property type="term" value="P:regulation of DNA-templated transcription"/>
    <property type="evidence" value="ECO:0007669"/>
    <property type="project" value="InterPro"/>
</dbReference>
<dbReference type="HOGENOM" id="CLU_089210_3_0_6"/>
<dbReference type="Proteomes" id="UP000010816">
    <property type="component" value="Chromosome"/>
</dbReference>
<dbReference type="eggNOG" id="COG5394">
    <property type="taxonomic scope" value="Bacteria"/>
</dbReference>
<keyword evidence="4" id="KW-1185">Reference proteome</keyword>
<dbReference type="STRING" id="765912.Thimo_1643"/>
<dbReference type="EMBL" id="CP003051">
    <property type="protein sequence ID" value="AGA90421.1"/>
    <property type="molecule type" value="Genomic_DNA"/>
</dbReference>
<dbReference type="Pfam" id="PF07879">
    <property type="entry name" value="PHB_acc_N"/>
    <property type="match status" value="1"/>
</dbReference>
<dbReference type="Pfam" id="PF05233">
    <property type="entry name" value="PHB_acc"/>
    <property type="match status" value="1"/>
</dbReference>
<feature type="domain" description="PHA accumulation regulator DNA-binding N-terminal" evidence="2">
    <location>
        <begin position="6"/>
        <end position="65"/>
    </location>
</feature>
<protein>
    <submittedName>
        <fullName evidence="3">Polyhydroxyalkanoate synthesis repressor PhaR</fullName>
    </submittedName>
</protein>
<evidence type="ECO:0000259" key="1">
    <source>
        <dbReference type="Pfam" id="PF05233"/>
    </source>
</evidence>
<dbReference type="KEGG" id="tmb:Thimo_1643"/>
<dbReference type="AlphaFoldDB" id="L0GWR9"/>
<evidence type="ECO:0000259" key="2">
    <source>
        <dbReference type="Pfam" id="PF07879"/>
    </source>
</evidence>